<feature type="region of interest" description="Disordered" evidence="14">
    <location>
        <begin position="1075"/>
        <end position="1140"/>
    </location>
</feature>
<dbReference type="FunFam" id="2.130.10.10:FF:000185">
    <property type="entry name" value="TBC1 domain family member 31 isoform X1"/>
    <property type="match status" value="1"/>
</dbReference>
<dbReference type="PROSITE" id="PS50086">
    <property type="entry name" value="TBC_RABGAP"/>
    <property type="match status" value="1"/>
</dbReference>
<evidence type="ECO:0000256" key="10">
    <source>
        <dbReference type="ARBA" id="ARBA00023273"/>
    </source>
</evidence>
<dbReference type="GO" id="GO:0060090">
    <property type="term" value="F:molecular adaptor activity"/>
    <property type="evidence" value="ECO:0007669"/>
    <property type="project" value="UniProtKB-ARBA"/>
</dbReference>
<dbReference type="InterPro" id="IPR035969">
    <property type="entry name" value="Rab-GAP_TBC_sf"/>
</dbReference>
<keyword evidence="8 13" id="KW-0175">Coiled coil</keyword>
<comment type="subunit">
    <text evidence="12">Interacts with PJA2; the interaction is direct and recruits PJA2 to centrosomes. Interacts with OFD1; regulates its activity in cilium assembly. Interacts with PRKACA.</text>
</comment>
<dbReference type="InterPro" id="IPR000195">
    <property type="entry name" value="Rab-GAP-TBC_dom"/>
</dbReference>
<feature type="compositionally biased region" description="Polar residues" evidence="14">
    <location>
        <begin position="1582"/>
        <end position="1594"/>
    </location>
</feature>
<evidence type="ECO:0000256" key="13">
    <source>
        <dbReference type="SAM" id="Coils"/>
    </source>
</evidence>
<evidence type="ECO:0000256" key="12">
    <source>
        <dbReference type="ARBA" id="ARBA00065978"/>
    </source>
</evidence>
<dbReference type="PANTHER" id="PTHR19853:SF1">
    <property type="entry name" value="TBC1 DOMAIN FAMILY MEMBER 31"/>
    <property type="match status" value="1"/>
</dbReference>
<feature type="region of interest" description="Disordered" evidence="14">
    <location>
        <begin position="1548"/>
        <end position="1621"/>
    </location>
</feature>
<comment type="caution">
    <text evidence="16">The sequence shown here is derived from an EMBL/GenBank/DDBJ whole genome shotgun (WGS) entry which is preliminary data.</text>
</comment>
<name>A0A6B0S375_9CETA</name>
<evidence type="ECO:0000256" key="11">
    <source>
        <dbReference type="ARBA" id="ARBA00034464"/>
    </source>
</evidence>
<dbReference type="SUPFAM" id="SSF47923">
    <property type="entry name" value="Ypt/Rab-GAP domain of gyp1p"/>
    <property type="match status" value="1"/>
</dbReference>
<feature type="coiled-coil region" evidence="13">
    <location>
        <begin position="702"/>
        <end position="863"/>
    </location>
</feature>
<keyword evidence="4" id="KW-0963">Cytoplasm</keyword>
<keyword evidence="6" id="KW-0677">Repeat</keyword>
<dbReference type="Gene3D" id="2.130.10.10">
    <property type="entry name" value="YVTN repeat-like/Quinoprotein amine dehydrogenase"/>
    <property type="match status" value="2"/>
</dbReference>
<accession>A0A6B0S375</accession>
<evidence type="ECO:0000256" key="4">
    <source>
        <dbReference type="ARBA" id="ARBA00022490"/>
    </source>
</evidence>
<evidence type="ECO:0000256" key="7">
    <source>
        <dbReference type="ARBA" id="ARBA00022794"/>
    </source>
</evidence>
<dbReference type="FunFam" id="1.10.472.80:FF:000022">
    <property type="entry name" value="TBC1 domain family, member 31"/>
    <property type="match status" value="1"/>
</dbReference>
<feature type="compositionally biased region" description="Low complexity" evidence="14">
    <location>
        <begin position="1121"/>
        <end position="1132"/>
    </location>
</feature>
<evidence type="ECO:0000259" key="15">
    <source>
        <dbReference type="PROSITE" id="PS50086"/>
    </source>
</evidence>
<dbReference type="Pfam" id="PF00400">
    <property type="entry name" value="WD40"/>
    <property type="match status" value="1"/>
</dbReference>
<evidence type="ECO:0000256" key="8">
    <source>
        <dbReference type="ARBA" id="ARBA00023054"/>
    </source>
</evidence>
<dbReference type="Gene3D" id="1.10.472.80">
    <property type="entry name" value="Ypt/Rab-GAP domain of gyp1p, domain 3"/>
    <property type="match status" value="1"/>
</dbReference>
<comment type="function">
    <text evidence="11">Molecular adapter which is involved in cilium biogenesis. Part of a functional complex including OFD1 a centriolar protein involved in cilium assembly. Could regulate the cAMP-dependent phosphorylation of OFD1, and its subsequent ubiquitination by PJA2 which ultimately leads to its proteasomal degradation.</text>
</comment>
<feature type="domain" description="Rab-GAP TBC" evidence="15">
    <location>
        <begin position="424"/>
        <end position="599"/>
    </location>
</feature>
<dbReference type="GO" id="GO:0034451">
    <property type="term" value="C:centriolar satellite"/>
    <property type="evidence" value="ECO:0007669"/>
    <property type="project" value="UniProtKB-SubCell"/>
</dbReference>
<feature type="compositionally biased region" description="Low complexity" evidence="14">
    <location>
        <begin position="1567"/>
        <end position="1581"/>
    </location>
</feature>
<evidence type="ECO:0000256" key="5">
    <source>
        <dbReference type="ARBA" id="ARBA00022574"/>
    </source>
</evidence>
<evidence type="ECO:0000256" key="14">
    <source>
        <dbReference type="SAM" id="MobiDB-lite"/>
    </source>
</evidence>
<dbReference type="GO" id="GO:0036064">
    <property type="term" value="C:ciliary basal body"/>
    <property type="evidence" value="ECO:0007669"/>
    <property type="project" value="TreeGrafter"/>
</dbReference>
<evidence type="ECO:0000313" key="17">
    <source>
        <dbReference type="Proteomes" id="UP000322234"/>
    </source>
</evidence>
<dbReference type="InterPro" id="IPR015943">
    <property type="entry name" value="WD40/YVTN_repeat-like_dom_sf"/>
</dbReference>
<evidence type="ECO:0000256" key="1">
    <source>
        <dbReference type="ARBA" id="ARBA00004120"/>
    </source>
</evidence>
<evidence type="ECO:0000256" key="2">
    <source>
        <dbReference type="ARBA" id="ARBA00004607"/>
    </source>
</evidence>
<dbReference type="GO" id="GO:0060271">
    <property type="term" value="P:cilium assembly"/>
    <property type="evidence" value="ECO:0007669"/>
    <property type="project" value="UniProtKB-ARBA"/>
</dbReference>
<proteinExistence type="predicted"/>
<dbReference type="PANTHER" id="PTHR19853">
    <property type="entry name" value="WD REPEAT CONTAINING PROTEIN 3 WDR3"/>
    <property type="match status" value="1"/>
</dbReference>
<keyword evidence="10" id="KW-0966">Cell projection</keyword>
<dbReference type="Pfam" id="PF07894">
    <property type="entry name" value="SACK1"/>
    <property type="match status" value="1"/>
</dbReference>
<evidence type="ECO:0000256" key="6">
    <source>
        <dbReference type="ARBA" id="ARBA00022737"/>
    </source>
</evidence>
<evidence type="ECO:0000256" key="9">
    <source>
        <dbReference type="ARBA" id="ARBA00023212"/>
    </source>
</evidence>
<evidence type="ECO:0000313" key="16">
    <source>
        <dbReference type="EMBL" id="MXQ96435.1"/>
    </source>
</evidence>
<dbReference type="SUPFAM" id="SSF50978">
    <property type="entry name" value="WD40 repeat-like"/>
    <property type="match status" value="1"/>
</dbReference>
<keyword evidence="7" id="KW-0970">Cilium biogenesis/degradation</keyword>
<comment type="subcellular location">
    <subcellularLocation>
        <location evidence="1">Cytoplasm</location>
        <location evidence="1">Cytoskeleton</location>
        <location evidence="1">Cilium basal body</location>
    </subcellularLocation>
    <subcellularLocation>
        <location evidence="2">Cytoplasm</location>
        <location evidence="2">Cytoskeleton</location>
        <location evidence="2">Microtubule organizing center</location>
        <location evidence="2">Centrosome</location>
        <location evidence="2">Centriolar satellite</location>
    </subcellularLocation>
</comment>
<dbReference type="Gene3D" id="3.30.870.10">
    <property type="entry name" value="Endonuclease Chain A"/>
    <property type="match status" value="1"/>
</dbReference>
<feature type="compositionally biased region" description="Pro residues" evidence="14">
    <location>
        <begin position="1102"/>
        <end position="1117"/>
    </location>
</feature>
<dbReference type="SMART" id="SM00320">
    <property type="entry name" value="WD40"/>
    <property type="match status" value="7"/>
</dbReference>
<dbReference type="InterPro" id="IPR012461">
    <property type="entry name" value="SACK1"/>
</dbReference>
<dbReference type="InterPro" id="IPR001680">
    <property type="entry name" value="WD40_rpt"/>
</dbReference>
<keyword evidence="9" id="KW-0206">Cytoskeleton</keyword>
<feature type="compositionally biased region" description="Low complexity" evidence="14">
    <location>
        <begin position="1595"/>
        <end position="1608"/>
    </location>
</feature>
<dbReference type="CDD" id="cd09181">
    <property type="entry name" value="PLDc_FAM83A_N"/>
    <property type="match status" value="1"/>
</dbReference>
<dbReference type="EMBL" id="VBQZ03000162">
    <property type="protein sequence ID" value="MXQ96435.1"/>
    <property type="molecule type" value="Genomic_DNA"/>
</dbReference>
<dbReference type="FunFam" id="2.130.10.10:FF:000226">
    <property type="entry name" value="TBC1 domain family member 31"/>
    <property type="match status" value="1"/>
</dbReference>
<dbReference type="InterPro" id="IPR036322">
    <property type="entry name" value="WD40_repeat_dom_sf"/>
</dbReference>
<organism evidence="16 17">
    <name type="scientific">Bos mutus</name>
    <name type="common">wild yak</name>
    <dbReference type="NCBI Taxonomy" id="72004"/>
    <lineage>
        <taxon>Eukaryota</taxon>
        <taxon>Metazoa</taxon>
        <taxon>Chordata</taxon>
        <taxon>Craniata</taxon>
        <taxon>Vertebrata</taxon>
        <taxon>Euteleostomi</taxon>
        <taxon>Mammalia</taxon>
        <taxon>Eutheria</taxon>
        <taxon>Laurasiatheria</taxon>
        <taxon>Artiodactyla</taxon>
        <taxon>Ruminantia</taxon>
        <taxon>Pecora</taxon>
        <taxon>Bovidae</taxon>
        <taxon>Bovinae</taxon>
        <taxon>Bos</taxon>
    </lineage>
</organism>
<dbReference type="InterPro" id="IPR051570">
    <property type="entry name" value="TBC1_cilium_biogenesis"/>
</dbReference>
<dbReference type="SUPFAM" id="SSF56024">
    <property type="entry name" value="Phospholipase D/nuclease"/>
    <property type="match status" value="1"/>
</dbReference>
<sequence length="1682" mass="191774">MQSTDLGSKESGKIWHRKPSPATRDGIIVNIIHNTSDYLPKVLRFLNVAFDSSGDCLIAGDHHGNIYVFDLCGNRFNLVQRTAQACTALAFNLHRKSEFLVALADYSIKCFDTVTKELVSWMRGHESSVFSISVHGSGRYAITTSSDTAQLWDLDTFQRKRKLNILQSVGIQKVFFLPLSNTILSCFKDNSIFAWECDTLVCKYQLPAPPESSNILYKVFAVTRDGRILAAGGKSNHIHLWCLEAKQLFRIIQMPTKVRAIRHLEFLPDSFDAGSNQVLGVLSQDGIMRFINIQTCKLLFEIGSLDDGISSSVISPHGRYIASIMENGSLNIYSVQTLTKEINKPPPPLVKVIEDLPKKKGNSGDLKVKVTSGRVQRPARSRESKIQTRILKQDLTGGFEKKENELSDGLNKKRLQILLKGYGEFPTKYRMFIWRSLLQLPENQTAFSNLIDKGIHVAFLNLQKKYPIKSRKLLRVLQRTLSALAHWSAIFSDTPYLPLLAFPFVKLFQNNQLICFEVVATLIINWCQHWFEYFPNPPINILSMIENVLAFHDKELLQHFINHDVTSQLYAWPLLETVFSEVLTREEWLKLFDNVFSNHPSFLLMTVVAYNICSRAPLLNCKRKDDFEYFFHHRNNLDISAVIREAYHLLDTTPADIHPDSMLDAFVALTKGQYPVFNQYPKFIVDYQTQERERIRNDELDYLRERQAVEEMQAEVDQQRVEDEAWYQKQELLRRAEETRREILLQEEEKMIQQRQRLAAVRRELKVKEMHLQDAARRRLLQLQQDQREMELRRLDDEIERKVHMRDREIAATAKDLEMRHLELESQKRLYEKNLSRNQEAVAKEMKENADAYRQKVDVEEHVFHRLIGTDQTQNQKIHKLIEENLAKAEQACLNTDWRIQALHKQRCSDLHRNECYQEIAKLLRKNRKKEIEVLNAMMEGEAKKWEEAEEKDFHLKSEKKTAALSDASRRWFLEKEIHEAQHPCDKVVPKGRDEEFASGCLPRASQLNDISEMESLTQISLNQRKMHWDAMEQDLMERLLKLCMRPFQVAGTSMNLRDLLMRFYFKDKWRTKEQDSISTAVHPGPELSSSRRPRAVRRGPPQGPPVPQKPGLPSPATPLHSPHAAASFASPQGTDSSTAQLLPASSSWLAGHFPEPISKRSIEIAHGQVPVRCKHAFMVQVWATTKSQDIKYFGCDGNFRMTELSETSWMNIRTQQLLETQRQQSLSASVDPTVREMKTEVLLSLPPSPPPHPSQDQGSMSRARHVGKIQKRLEDVKSQWVQPARADFSDNESARLATDALLDGGPEAYWQALSQEGEVDFLSSVEAQYIQAQAKEPPCAPEPPGAAEAGPKGLDTCSLQSGTYFPVASEGSEPALLHTWASVEKPYMKEKSSATVYFQTDKHSNIRDLIRRCITRTSQIFCDILEAANKRGVFVCVLLDQGGVKLFQEMCDKAQISDTHLKNISIRSVEGEVYCAKSGRKFSGQIREKFIISDWRYVLCGSYSFTWLCGHVHRNILSKFTGQPVELFDEEFRHLYASSKPVMGLKSPRLATPLQPGAAPGPPPGRLSDSSGSASDRTSSNPFNSPSTGSNPQTRSLSTSSGPGSPLAPNPLLASRFQPHHSPWGALTPQAHFSPRPHDGLPALYSNLNAYRPTRLQLEHLGLVPRVAHTWRPFLQASPHF</sequence>
<dbReference type="Pfam" id="PF00566">
    <property type="entry name" value="RabGAP-TBC"/>
    <property type="match status" value="1"/>
</dbReference>
<keyword evidence="17" id="KW-1185">Reference proteome</keyword>
<keyword evidence="5" id="KW-0853">WD repeat</keyword>
<reference evidence="16" key="1">
    <citation type="submission" date="2019-10" db="EMBL/GenBank/DDBJ databases">
        <title>The sequence and de novo assembly of the wild yak genome.</title>
        <authorList>
            <person name="Liu Y."/>
        </authorList>
    </citation>
    <scope>NUCLEOTIDE SEQUENCE [LARGE SCALE GENOMIC DNA]</scope>
    <source>
        <strain evidence="16">WY2019</strain>
    </source>
</reference>
<feature type="region of interest" description="Disordered" evidence="14">
    <location>
        <begin position="1245"/>
        <end position="1264"/>
    </location>
</feature>
<dbReference type="Proteomes" id="UP000322234">
    <property type="component" value="Unassembled WGS sequence"/>
</dbReference>
<gene>
    <name evidence="16" type="ORF">E5288_WYG017235</name>
</gene>
<evidence type="ECO:0000256" key="3">
    <source>
        <dbReference type="ARBA" id="ARBA00014199"/>
    </source>
</evidence>
<protein>
    <recommendedName>
        <fullName evidence="3">TBC1 domain family member 31</fullName>
    </recommendedName>
</protein>